<dbReference type="AlphaFoldDB" id="A0A844Y0Z4"/>
<dbReference type="EMBL" id="WTYF01000004">
    <property type="protein sequence ID" value="MXO51107.1"/>
    <property type="molecule type" value="Genomic_DNA"/>
</dbReference>
<organism evidence="1 2">
    <name type="scientific">Qipengyuania gaetbuli</name>
    <dbReference type="NCBI Taxonomy" id="266952"/>
    <lineage>
        <taxon>Bacteria</taxon>
        <taxon>Pseudomonadati</taxon>
        <taxon>Pseudomonadota</taxon>
        <taxon>Alphaproteobacteria</taxon>
        <taxon>Sphingomonadales</taxon>
        <taxon>Erythrobacteraceae</taxon>
        <taxon>Qipengyuania</taxon>
    </lineage>
</organism>
<dbReference type="InterPro" id="IPR016516">
    <property type="entry name" value="UCP07580"/>
</dbReference>
<gene>
    <name evidence="1" type="ORF">GRI42_07300</name>
</gene>
<dbReference type="PANTHER" id="PTHR39456">
    <property type="entry name" value="METAL-DEPENDENT HYDROLASE"/>
    <property type="match status" value="1"/>
</dbReference>
<keyword evidence="2" id="KW-1185">Reference proteome</keyword>
<protein>
    <submittedName>
        <fullName evidence="1">Metal-dependent hydrolase</fullName>
    </submittedName>
</protein>
<keyword evidence="1" id="KW-0378">Hydrolase</keyword>
<dbReference type="Pfam" id="PF10118">
    <property type="entry name" value="Metal_hydrol"/>
    <property type="match status" value="1"/>
</dbReference>
<dbReference type="PANTHER" id="PTHR39456:SF1">
    <property type="entry name" value="METAL-DEPENDENT HYDROLASE"/>
    <property type="match status" value="1"/>
</dbReference>
<reference evidence="1 2" key="1">
    <citation type="submission" date="2019-12" db="EMBL/GenBank/DDBJ databases">
        <title>Genomic-based taxomic classification of the family Erythrobacteraceae.</title>
        <authorList>
            <person name="Xu L."/>
        </authorList>
    </citation>
    <scope>NUCLEOTIDE SEQUENCE [LARGE SCALE GENOMIC DNA]</scope>
    <source>
        <strain evidence="1 2">DSM 16225</strain>
    </source>
</reference>
<sequence length="286" mass="33172">MDTATARTAPTPEDLTITVRDERFNRGTTPRRWWAGEPFGTAWHNALSATFPRGEAFFIEAVKAHREGADPKLEAEIRAFVKQEINHTREHIAFNRLAEDAGYDIKAIDQRVAELLALTKDRPAIANLAVTMALEHYTAMMAAEFLANPQHFKDADPEVRDMWRWHAAEEIEHKGVAYDTWNHATKDWTPFRRWKVRSIVMLTVTARFFKNRWVDSLNLLEQDGITGWKAKWGLFKYLTVSPGVVRRIFPAWLSYFKPGFHPWDHDDRHLINLYEGEFEDALLPAE</sequence>
<comment type="caution">
    <text evidence="1">The sequence shown here is derived from an EMBL/GenBank/DDBJ whole genome shotgun (WGS) entry which is preliminary data.</text>
</comment>
<proteinExistence type="predicted"/>
<dbReference type="PIRSF" id="PIRSF007580">
    <property type="entry name" value="UCP07580"/>
    <property type="match status" value="1"/>
</dbReference>
<evidence type="ECO:0000313" key="2">
    <source>
        <dbReference type="Proteomes" id="UP000444185"/>
    </source>
</evidence>
<name>A0A844Y0Z4_9SPHN</name>
<dbReference type="GO" id="GO:0016787">
    <property type="term" value="F:hydrolase activity"/>
    <property type="evidence" value="ECO:0007669"/>
    <property type="project" value="UniProtKB-KW"/>
</dbReference>
<accession>A0A844Y0Z4</accession>
<dbReference type="Proteomes" id="UP000444185">
    <property type="component" value="Unassembled WGS sequence"/>
</dbReference>
<evidence type="ECO:0000313" key="1">
    <source>
        <dbReference type="EMBL" id="MXO51107.1"/>
    </source>
</evidence>
<dbReference type="OrthoDB" id="4760165at2"/>